<gene>
    <name evidence="1" type="ORF">Tcan_15785</name>
</gene>
<comment type="caution">
    <text evidence="1">The sequence shown here is derived from an EMBL/GenBank/DDBJ whole genome shotgun (WGS) entry which is preliminary data.</text>
</comment>
<name>A0A0B2V9D9_TOXCA</name>
<protein>
    <submittedName>
        <fullName evidence="1">Uncharacterized protein</fullName>
    </submittedName>
</protein>
<proteinExistence type="predicted"/>
<reference evidence="1 2" key="1">
    <citation type="submission" date="2014-11" db="EMBL/GenBank/DDBJ databases">
        <title>Genetic blueprint of the zoonotic pathogen Toxocara canis.</title>
        <authorList>
            <person name="Zhu X.-Q."/>
            <person name="Korhonen P.K."/>
            <person name="Cai H."/>
            <person name="Young N.D."/>
            <person name="Nejsum P."/>
            <person name="von Samson-Himmelstjerna G."/>
            <person name="Boag P.R."/>
            <person name="Tan P."/>
            <person name="Li Q."/>
            <person name="Min J."/>
            <person name="Yang Y."/>
            <person name="Wang X."/>
            <person name="Fang X."/>
            <person name="Hall R.S."/>
            <person name="Hofmann A."/>
            <person name="Sternberg P.W."/>
            <person name="Jex A.R."/>
            <person name="Gasser R.B."/>
        </authorList>
    </citation>
    <scope>NUCLEOTIDE SEQUENCE [LARGE SCALE GENOMIC DNA]</scope>
    <source>
        <strain evidence="1">PN_DK_2014</strain>
    </source>
</reference>
<dbReference type="EMBL" id="JPKZ01002261">
    <property type="protein sequence ID" value="KHN77620.1"/>
    <property type="molecule type" value="Genomic_DNA"/>
</dbReference>
<dbReference type="Proteomes" id="UP000031036">
    <property type="component" value="Unassembled WGS sequence"/>
</dbReference>
<organism evidence="1 2">
    <name type="scientific">Toxocara canis</name>
    <name type="common">Canine roundworm</name>
    <dbReference type="NCBI Taxonomy" id="6265"/>
    <lineage>
        <taxon>Eukaryota</taxon>
        <taxon>Metazoa</taxon>
        <taxon>Ecdysozoa</taxon>
        <taxon>Nematoda</taxon>
        <taxon>Chromadorea</taxon>
        <taxon>Rhabditida</taxon>
        <taxon>Spirurina</taxon>
        <taxon>Ascaridomorpha</taxon>
        <taxon>Ascaridoidea</taxon>
        <taxon>Toxocaridae</taxon>
        <taxon>Toxocara</taxon>
    </lineage>
</organism>
<sequence length="110" mass="12401">MAHTLQLALAGGLKASGCRAEVDALIRGVVLVQYNTTFGGEVQVRYRTKKFWHDDITVSGTGPQALVKLEIPLETSQQYHEIKVGDEIRAFDWDYWHERMSPRPGQLLCS</sequence>
<dbReference type="AlphaFoldDB" id="A0A0B2V9D9"/>
<evidence type="ECO:0000313" key="1">
    <source>
        <dbReference type="EMBL" id="KHN77620.1"/>
    </source>
</evidence>
<accession>A0A0B2V9D9</accession>
<evidence type="ECO:0000313" key="2">
    <source>
        <dbReference type="Proteomes" id="UP000031036"/>
    </source>
</evidence>
<keyword evidence="2" id="KW-1185">Reference proteome</keyword>